<evidence type="ECO:0008006" key="4">
    <source>
        <dbReference type="Google" id="ProtNLM"/>
    </source>
</evidence>
<evidence type="ECO:0000313" key="3">
    <source>
        <dbReference type="Proteomes" id="UP001333110"/>
    </source>
</evidence>
<evidence type="ECO:0000313" key="2">
    <source>
        <dbReference type="EMBL" id="KAK4812228.1"/>
    </source>
</evidence>
<dbReference type="PANTHER" id="PTHR36474:SF1">
    <property type="entry name" value="PROTEIN LIAT1"/>
    <property type="match status" value="1"/>
</dbReference>
<evidence type="ECO:0000256" key="1">
    <source>
        <dbReference type="SAM" id="MobiDB-lite"/>
    </source>
</evidence>
<gene>
    <name evidence="2" type="ORF">QYF61_011250</name>
</gene>
<organism evidence="2 3">
    <name type="scientific">Mycteria americana</name>
    <name type="common">Wood stork</name>
    <dbReference type="NCBI Taxonomy" id="33587"/>
    <lineage>
        <taxon>Eukaryota</taxon>
        <taxon>Metazoa</taxon>
        <taxon>Chordata</taxon>
        <taxon>Craniata</taxon>
        <taxon>Vertebrata</taxon>
        <taxon>Euteleostomi</taxon>
        <taxon>Archelosauria</taxon>
        <taxon>Archosauria</taxon>
        <taxon>Dinosauria</taxon>
        <taxon>Saurischia</taxon>
        <taxon>Theropoda</taxon>
        <taxon>Coelurosauria</taxon>
        <taxon>Aves</taxon>
        <taxon>Neognathae</taxon>
        <taxon>Neoaves</taxon>
        <taxon>Aequornithes</taxon>
        <taxon>Ciconiiformes</taxon>
        <taxon>Ciconiidae</taxon>
        <taxon>Mycteria</taxon>
    </lineage>
</organism>
<keyword evidence="3" id="KW-1185">Reference proteome</keyword>
<dbReference type="PANTHER" id="PTHR36474">
    <property type="entry name" value="PROTEIN LIAT1"/>
    <property type="match status" value="1"/>
</dbReference>
<accession>A0AAN7NJV7</accession>
<feature type="compositionally biased region" description="Polar residues" evidence="1">
    <location>
        <begin position="69"/>
        <end position="83"/>
    </location>
</feature>
<feature type="compositionally biased region" description="Basic and acidic residues" evidence="1">
    <location>
        <begin position="55"/>
        <end position="67"/>
    </location>
</feature>
<dbReference type="EMBL" id="JAUNZN010000015">
    <property type="protein sequence ID" value="KAK4812228.1"/>
    <property type="molecule type" value="Genomic_DNA"/>
</dbReference>
<comment type="caution">
    <text evidence="2">The sequence shown here is derived from an EMBL/GenBank/DDBJ whole genome shotgun (WGS) entry which is preliminary data.</text>
</comment>
<protein>
    <recommendedName>
        <fullName evidence="4">Protein LIAT1</fullName>
    </recommendedName>
</protein>
<name>A0AAN7NJV7_MYCAM</name>
<reference evidence="2 3" key="1">
    <citation type="journal article" date="2023" name="J. Hered.">
        <title>Chromosome-level genome of the wood stork (Mycteria americana) provides insight into avian chromosome evolution.</title>
        <authorList>
            <person name="Flamio R. Jr."/>
            <person name="Ramstad K.M."/>
        </authorList>
    </citation>
    <scope>NUCLEOTIDE SEQUENCE [LARGE SCALE GENOMIC DNA]</scope>
    <source>
        <strain evidence="2">JAX WOST 10</strain>
    </source>
</reference>
<sequence length="128" mass="14348">MQGPGRPGEGRGHWAKPCAHQADKNHHKTRKQQARSPPSLEIPSPGRNPNSAQNKAEENQKDAEINKDVVSTSTILDSSQTDQGLSAQLNESLRWDGILEDPVAEEERLRIYKMNRRKRVKLNSFAKG</sequence>
<proteinExistence type="predicted"/>
<dbReference type="Proteomes" id="UP001333110">
    <property type="component" value="Unassembled WGS sequence"/>
</dbReference>
<dbReference type="AlphaFoldDB" id="A0AAN7NJV7"/>
<dbReference type="InterPro" id="IPR038794">
    <property type="entry name" value="LIAT1"/>
</dbReference>
<feature type="region of interest" description="Disordered" evidence="1">
    <location>
        <begin position="1"/>
        <end position="83"/>
    </location>
</feature>